<proteinExistence type="predicted"/>
<comment type="caution">
    <text evidence="6">The sequence shown here is derived from an EMBL/GenBank/DDBJ whole genome shotgun (WGS) entry which is preliminary data.</text>
</comment>
<evidence type="ECO:0000313" key="7">
    <source>
        <dbReference type="Proteomes" id="UP000886998"/>
    </source>
</evidence>
<feature type="domain" description="Myosin tail" evidence="5">
    <location>
        <begin position="465"/>
        <end position="660"/>
    </location>
</feature>
<protein>
    <recommendedName>
        <fullName evidence="2">Coiled-coil domain-containing protein 102A</fullName>
    </recommendedName>
</protein>
<dbReference type="AlphaFoldDB" id="A0A8X6WR43"/>
<dbReference type="Proteomes" id="UP000886998">
    <property type="component" value="Unassembled WGS sequence"/>
</dbReference>
<feature type="region of interest" description="Disordered" evidence="4">
    <location>
        <begin position="116"/>
        <end position="157"/>
    </location>
</feature>
<evidence type="ECO:0000313" key="6">
    <source>
        <dbReference type="EMBL" id="GFY38541.1"/>
    </source>
</evidence>
<feature type="coiled-coil region" evidence="3">
    <location>
        <begin position="375"/>
        <end position="437"/>
    </location>
</feature>
<organism evidence="6 7">
    <name type="scientific">Trichonephila inaurata madagascariensis</name>
    <dbReference type="NCBI Taxonomy" id="2747483"/>
    <lineage>
        <taxon>Eukaryota</taxon>
        <taxon>Metazoa</taxon>
        <taxon>Ecdysozoa</taxon>
        <taxon>Arthropoda</taxon>
        <taxon>Chelicerata</taxon>
        <taxon>Arachnida</taxon>
        <taxon>Araneae</taxon>
        <taxon>Araneomorphae</taxon>
        <taxon>Entelegynae</taxon>
        <taxon>Araneoidea</taxon>
        <taxon>Nephilidae</taxon>
        <taxon>Trichonephila</taxon>
        <taxon>Trichonephila inaurata</taxon>
    </lineage>
</organism>
<reference evidence="6" key="1">
    <citation type="submission" date="2020-08" db="EMBL/GenBank/DDBJ databases">
        <title>Multicomponent nature underlies the extraordinary mechanical properties of spider dragline silk.</title>
        <authorList>
            <person name="Kono N."/>
            <person name="Nakamura H."/>
            <person name="Mori M."/>
            <person name="Yoshida Y."/>
            <person name="Ohtoshi R."/>
            <person name="Malay A.D."/>
            <person name="Moran D.A.P."/>
            <person name="Tomita M."/>
            <person name="Numata K."/>
            <person name="Arakawa K."/>
        </authorList>
    </citation>
    <scope>NUCLEOTIDE SEQUENCE</scope>
</reference>
<evidence type="ECO:0000256" key="3">
    <source>
        <dbReference type="SAM" id="Coils"/>
    </source>
</evidence>
<dbReference type="OrthoDB" id="5984396at2759"/>
<keyword evidence="7" id="KW-1185">Reference proteome</keyword>
<feature type="coiled-coil region" evidence="3">
    <location>
        <begin position="465"/>
        <end position="661"/>
    </location>
</feature>
<accession>A0A8X6WR43</accession>
<sequence>MNTIQKVSTVPQLDFLERLETRKVRKVVKRSNLFEELDDYEFQRRFRLTKESVEELTLRVSQNGIINCMCRQKTLSNRSMPSSKEVLCAHQKLKLLPNYNVFSRFSRNHPLLGTMSHSGSSAKRPVSNSLSQWSDLPSDASQHSLSSHHHHHRSYDPEWDAKEELRLRELEEARARAAQMEKTMRWWSDCTANWREKWSKVRTERNKAREETRVLRGKLEVAAKECNTLKREKQDLYSQIERLKKENQLFNGNEEFIDEKKEDIPYTGQNKERVIPERDVGPGDKMTDLGDALITNALPKATKDDNEDDENVEISSTVVEVSDCTHTNPDLQFLDKFLKQDCKEPLTISTIPGMNEKKGSRLSNRGIEDFNIPVQELTEQKMAMLQLRLDEASKTIIAERQEKNKLMKSIDKLQTEYNQLRMKYEDMKKSKQDTMKEEVVNFLHFFIICELKNLTCNIFQLSQIKAEHQDEIDNMRLDLEDEANSRSNLDQRVAELRSELERLQGENAAEWGRRERLETEKLALERENKKLRTQIEDLDERLERKTKQMTLASDSDVKALQIELHEKNKELADLKHAHTKLKKVLQDKSTELAHALRRSEQYEAEVKKLRGRIEELKKELAAAEDEVDAATNNIRKLQRTNDELQEQVESLQVQVEHLQSSKEKDSSKISMVEELCKSCPTDTAC</sequence>
<dbReference type="Pfam" id="PF01576">
    <property type="entry name" value="Myosin_tail_1"/>
    <property type="match status" value="1"/>
</dbReference>
<dbReference type="PANTHER" id="PTHR46292:SF1">
    <property type="entry name" value="COILED-COIL DOMAIN-CONTAINING PROTEIN 102A"/>
    <property type="match status" value="1"/>
</dbReference>
<evidence type="ECO:0000256" key="4">
    <source>
        <dbReference type="SAM" id="MobiDB-lite"/>
    </source>
</evidence>
<dbReference type="InterPro" id="IPR002928">
    <property type="entry name" value="Myosin_tail"/>
</dbReference>
<dbReference type="Gene3D" id="1.10.287.1490">
    <property type="match status" value="1"/>
</dbReference>
<evidence type="ECO:0000256" key="1">
    <source>
        <dbReference type="ARBA" id="ARBA00023054"/>
    </source>
</evidence>
<keyword evidence="1 3" id="KW-0175">Coiled coil</keyword>
<dbReference type="GO" id="GO:0016459">
    <property type="term" value="C:myosin complex"/>
    <property type="evidence" value="ECO:0007669"/>
    <property type="project" value="InterPro"/>
</dbReference>
<evidence type="ECO:0000256" key="2">
    <source>
        <dbReference type="ARBA" id="ARBA00040149"/>
    </source>
</evidence>
<dbReference type="PANTHER" id="PTHR46292">
    <property type="entry name" value="COILED-COIL DOMAIN-CONTAINING PROTEIN 102A"/>
    <property type="match status" value="1"/>
</dbReference>
<feature type="coiled-coil region" evidence="3">
    <location>
        <begin position="219"/>
        <end position="253"/>
    </location>
</feature>
<name>A0A8X6WR43_9ARAC</name>
<dbReference type="EMBL" id="BMAV01000907">
    <property type="protein sequence ID" value="GFY38541.1"/>
    <property type="molecule type" value="Genomic_DNA"/>
</dbReference>
<dbReference type="SUPFAM" id="SSF90257">
    <property type="entry name" value="Myosin rod fragments"/>
    <property type="match status" value="1"/>
</dbReference>
<feature type="compositionally biased region" description="Polar residues" evidence="4">
    <location>
        <begin position="116"/>
        <end position="135"/>
    </location>
</feature>
<gene>
    <name evidence="6" type="primary">CCDC102B</name>
    <name evidence="6" type="ORF">TNIN_99803</name>
</gene>
<evidence type="ECO:0000259" key="5">
    <source>
        <dbReference type="Pfam" id="PF01576"/>
    </source>
</evidence>